<gene>
    <name evidence="2" type="ORF">O3P16_11480</name>
</gene>
<reference evidence="2 3" key="1">
    <citation type="submission" date="2022-12" db="EMBL/GenBank/DDBJ databases">
        <title>Chitinophagaceae gen. sp. nov., a new member of the family Chitinophagaceae, isolated from soil in a chemical factory.</title>
        <authorList>
            <person name="Ke Z."/>
        </authorList>
    </citation>
    <scope>NUCLEOTIDE SEQUENCE [LARGE SCALE GENOMIC DNA]</scope>
    <source>
        <strain evidence="2 3">LY-5</strain>
    </source>
</reference>
<accession>A0ABT4UKR5</accession>
<protein>
    <recommendedName>
        <fullName evidence="1">Organic solvent tolerance-like N-terminal domain-containing protein</fullName>
    </recommendedName>
</protein>
<dbReference type="Pfam" id="PF13100">
    <property type="entry name" value="OstA_2"/>
    <property type="match status" value="1"/>
</dbReference>
<dbReference type="EMBL" id="JAQGEF010000012">
    <property type="protein sequence ID" value="MDA3615431.1"/>
    <property type="molecule type" value="Genomic_DNA"/>
</dbReference>
<dbReference type="Proteomes" id="UP001210231">
    <property type="component" value="Unassembled WGS sequence"/>
</dbReference>
<evidence type="ECO:0000313" key="3">
    <source>
        <dbReference type="Proteomes" id="UP001210231"/>
    </source>
</evidence>
<feature type="domain" description="Organic solvent tolerance-like N-terminal" evidence="1">
    <location>
        <begin position="36"/>
        <end position="178"/>
    </location>
</feature>
<keyword evidence="3" id="KW-1185">Reference proteome</keyword>
<dbReference type="RefSeq" id="WP_407031757.1">
    <property type="nucleotide sequence ID" value="NZ_JAQGEF010000012.1"/>
</dbReference>
<dbReference type="InterPro" id="IPR005653">
    <property type="entry name" value="OstA-like_N"/>
</dbReference>
<proteinExistence type="predicted"/>
<name>A0ABT4UKR5_9BACT</name>
<sequence>MSFIYIGNSYGQQLKPAAASRLEILFAERQSFQKIDSLTELQTFAGKVKLKHDKTLFFCDSVILNSRTNILEAFGNIHINDNDSIHTYSDYLRYNTDSKIAKLKKNVRIKDTHGTNMQTQELDYDLNTKIATYVTGGRIITKNTNLTSKAADYYQDVDEVVFRRDVEIIAPDYNIYADSILYNTKTEKAQFISPTTIKTKNNRTIYTTAGYYDLKTGKAILESRPTIQDSNVIISSDYMGFDDETGIAQFKGNFVYTDTVEGISMLAGQAFSNNNTKSFLAFDKPLLIIKQDNDSTFVTADTLYSAKLTDLSYYKNIPVLTDTGNGYVAPDLLGKDSSQNRFFRAWYNVKIFSDSAQAVCDSLFYAGTDSVFRMFKDPVIWGNNSQILADTIYMFTKNRKPEKLHAFFNAFLVNKSNESLYNQVKGKTLNAWFVDGEINYVRTKGNAESVYYPVDDDEQYIGMNKSKADAIDMYFINRKPERVLFIKDLEGTIYPLTQIPSGFNELPGYKWLEHLRPKSKFEMMQ</sequence>
<evidence type="ECO:0000259" key="1">
    <source>
        <dbReference type="Pfam" id="PF13100"/>
    </source>
</evidence>
<organism evidence="2 3">
    <name type="scientific">Polluticaenibacter yanchengensis</name>
    <dbReference type="NCBI Taxonomy" id="3014562"/>
    <lineage>
        <taxon>Bacteria</taxon>
        <taxon>Pseudomonadati</taxon>
        <taxon>Bacteroidota</taxon>
        <taxon>Chitinophagia</taxon>
        <taxon>Chitinophagales</taxon>
        <taxon>Chitinophagaceae</taxon>
        <taxon>Polluticaenibacter</taxon>
    </lineage>
</organism>
<comment type="caution">
    <text evidence="2">The sequence shown here is derived from an EMBL/GenBank/DDBJ whole genome shotgun (WGS) entry which is preliminary data.</text>
</comment>
<evidence type="ECO:0000313" key="2">
    <source>
        <dbReference type="EMBL" id="MDA3615431.1"/>
    </source>
</evidence>
<dbReference type="Gene3D" id="2.60.450.10">
    <property type="entry name" value="Lipopolysaccharide (LPS) transport protein A like domain"/>
    <property type="match status" value="2"/>
</dbReference>